<sequence length="380" mass="42350">MEVRRRLPRERSYIHEKQENIRTPETATSKTGHGLINSLLAFLGYLVQLLKSVVYASPTDTRQLEDEDEHKSNEEKILLGHMCRGVIAVYERRRKRSTALVLSSSHHEDTPSVLKHASAAYAFLGSETHSRLLRCLSHGPPIVLEHAPLGTVYALLSTKTPYPSLSHASIPPKHATLALPLSWLLQTSSALRFLHDQKVTHGAISPASLLLRSDLSIALTDFTKSTINGHNNGVPTRAQNEFAFPVDALRYDYFDGELSANSQALGLAIDAFDFATLAYRLLVRKAPDWELPTGNGTWALEELHEALDEAAPELGDEIVVGYVVRDAWCLVYEEGKTMQEDVVHALLRHGFQVRGDDVVGVREAVKEFAETFQPSWRFKG</sequence>
<organism evidence="2 3">
    <name type="scientific">Aureobasidium pullulans</name>
    <name type="common">Black yeast</name>
    <name type="synonym">Pullularia pullulans</name>
    <dbReference type="NCBI Taxonomy" id="5580"/>
    <lineage>
        <taxon>Eukaryota</taxon>
        <taxon>Fungi</taxon>
        <taxon>Dikarya</taxon>
        <taxon>Ascomycota</taxon>
        <taxon>Pezizomycotina</taxon>
        <taxon>Dothideomycetes</taxon>
        <taxon>Dothideomycetidae</taxon>
        <taxon>Dothideales</taxon>
        <taxon>Saccotheciaceae</taxon>
        <taxon>Aureobasidium</taxon>
    </lineage>
</organism>
<comment type="caution">
    <text evidence="2">The sequence shown here is derived from an EMBL/GenBank/DDBJ whole genome shotgun (WGS) entry which is preliminary data.</text>
</comment>
<feature type="domain" description="Protein kinase" evidence="1">
    <location>
        <begin position="25"/>
        <end position="372"/>
    </location>
</feature>
<name>A0ABR0TLW0_AURPU</name>
<dbReference type="Proteomes" id="UP001341245">
    <property type="component" value="Unassembled WGS sequence"/>
</dbReference>
<reference evidence="2 3" key="1">
    <citation type="submission" date="2023-11" db="EMBL/GenBank/DDBJ databases">
        <title>Draft genome sequence and annotation of the polyextremotolerant black yeast-like fungus Aureobasidium pullulans NRRL 62042.</title>
        <authorList>
            <person name="Dielentheis-Frenken M.R.E."/>
            <person name="Wibberg D."/>
            <person name="Blank L.M."/>
            <person name="Tiso T."/>
        </authorList>
    </citation>
    <scope>NUCLEOTIDE SEQUENCE [LARGE SCALE GENOMIC DNA]</scope>
    <source>
        <strain evidence="2 3">NRRL 62042</strain>
    </source>
</reference>
<accession>A0ABR0TLW0</accession>
<dbReference type="EMBL" id="JASGXD010000005">
    <property type="protein sequence ID" value="KAK6005431.1"/>
    <property type="molecule type" value="Genomic_DNA"/>
</dbReference>
<evidence type="ECO:0000259" key="1">
    <source>
        <dbReference type="PROSITE" id="PS50011"/>
    </source>
</evidence>
<evidence type="ECO:0000313" key="3">
    <source>
        <dbReference type="Proteomes" id="UP001341245"/>
    </source>
</evidence>
<evidence type="ECO:0000313" key="2">
    <source>
        <dbReference type="EMBL" id="KAK6005431.1"/>
    </source>
</evidence>
<dbReference type="InterPro" id="IPR011009">
    <property type="entry name" value="Kinase-like_dom_sf"/>
</dbReference>
<protein>
    <recommendedName>
        <fullName evidence="1">Protein kinase domain-containing protein</fullName>
    </recommendedName>
</protein>
<keyword evidence="3" id="KW-1185">Reference proteome</keyword>
<dbReference type="PROSITE" id="PS50011">
    <property type="entry name" value="PROTEIN_KINASE_DOM"/>
    <property type="match status" value="1"/>
</dbReference>
<proteinExistence type="predicted"/>
<dbReference type="Gene3D" id="1.10.510.10">
    <property type="entry name" value="Transferase(Phosphotransferase) domain 1"/>
    <property type="match status" value="1"/>
</dbReference>
<dbReference type="SUPFAM" id="SSF56112">
    <property type="entry name" value="Protein kinase-like (PK-like)"/>
    <property type="match status" value="1"/>
</dbReference>
<dbReference type="InterPro" id="IPR000719">
    <property type="entry name" value="Prot_kinase_dom"/>
</dbReference>
<gene>
    <name evidence="2" type="ORF">QM012_007073</name>
</gene>